<reference evidence="2" key="1">
    <citation type="submission" date="2017-01" db="EMBL/GenBank/DDBJ databases">
        <title>Genome Analysis of Deinococcus marmoris KOPRI26562.</title>
        <authorList>
            <person name="Kim J.H."/>
            <person name="Oh H.-M."/>
        </authorList>
    </citation>
    <scope>NUCLEOTIDE SEQUENCE [LARGE SCALE GENOMIC DNA]</scope>
    <source>
        <strain evidence="2">PAMC 26633</strain>
    </source>
</reference>
<dbReference type="AlphaFoldDB" id="A0A226WR07"/>
<dbReference type="Proteomes" id="UP000214720">
    <property type="component" value="Unassembled WGS sequence"/>
</dbReference>
<name>A0A226WR07_CABSO</name>
<sequence length="43" mass="4566">MPDLRPAVASSVFVGPGMTSTTTLPNVISEALEVESMDWRSEG</sequence>
<evidence type="ECO:0000313" key="2">
    <source>
        <dbReference type="Proteomes" id="UP000214720"/>
    </source>
</evidence>
<organism evidence="1 2">
    <name type="scientific">Caballeronia sordidicola</name>
    <name type="common">Burkholderia sordidicola</name>
    <dbReference type="NCBI Taxonomy" id="196367"/>
    <lineage>
        <taxon>Bacteria</taxon>
        <taxon>Pseudomonadati</taxon>
        <taxon>Pseudomonadota</taxon>
        <taxon>Betaproteobacteria</taxon>
        <taxon>Burkholderiales</taxon>
        <taxon>Burkholderiaceae</taxon>
        <taxon>Caballeronia</taxon>
    </lineage>
</organism>
<accession>A0A226WR07</accession>
<comment type="caution">
    <text evidence="1">The sequence shown here is derived from an EMBL/GenBank/DDBJ whole genome shotgun (WGS) entry which is preliminary data.</text>
</comment>
<gene>
    <name evidence="1" type="ORF">BSU04_36145</name>
</gene>
<proteinExistence type="predicted"/>
<evidence type="ECO:0000313" key="1">
    <source>
        <dbReference type="EMBL" id="OXC73626.1"/>
    </source>
</evidence>
<protein>
    <submittedName>
        <fullName evidence="1">Uncharacterized protein</fullName>
    </submittedName>
</protein>
<dbReference type="EMBL" id="MTHB01000246">
    <property type="protein sequence ID" value="OXC73626.1"/>
    <property type="molecule type" value="Genomic_DNA"/>
</dbReference>